<gene>
    <name evidence="1" type="ORF">AVDCRST_MAG31-793</name>
</gene>
<evidence type="ECO:0000313" key="1">
    <source>
        <dbReference type="EMBL" id="CAA9508037.1"/>
    </source>
</evidence>
<reference evidence="1" key="1">
    <citation type="submission" date="2020-02" db="EMBL/GenBank/DDBJ databases">
        <authorList>
            <person name="Meier V. D."/>
        </authorList>
    </citation>
    <scope>NUCLEOTIDE SEQUENCE</scope>
    <source>
        <strain evidence="1">AVDCRST_MAG31</strain>
    </source>
</reference>
<name>A0A6J4SX38_9SPHN</name>
<accession>A0A6J4SX38</accession>
<dbReference type="EMBL" id="CADCWA010000053">
    <property type="protein sequence ID" value="CAA9508037.1"/>
    <property type="molecule type" value="Genomic_DNA"/>
</dbReference>
<protein>
    <recommendedName>
        <fullName evidence="2">Phytoene synthase</fullName>
    </recommendedName>
</protein>
<sequence length="190" mass="20795">MELRSAFDALFGIDDAMAEAALTASQPALGAIKLAWWREALEKLDAAPPPPEPRLRAAASELLPRGLGGRRLAELEDGWLSLIDGTDDPARIEEHGRVMFALAGDLLGRTDPGLAIAGAGWALADMARRTGEPRYLRSPMRPAHIARPLRPLTMLSALAARDRRRPWPPEPEATPQRAWAILRHRLTGKL</sequence>
<organism evidence="1">
    <name type="scientific">uncultured Sphingomonas sp</name>
    <dbReference type="NCBI Taxonomy" id="158754"/>
    <lineage>
        <taxon>Bacteria</taxon>
        <taxon>Pseudomonadati</taxon>
        <taxon>Pseudomonadota</taxon>
        <taxon>Alphaproteobacteria</taxon>
        <taxon>Sphingomonadales</taxon>
        <taxon>Sphingomonadaceae</taxon>
        <taxon>Sphingomonas</taxon>
        <taxon>environmental samples</taxon>
    </lineage>
</organism>
<proteinExistence type="predicted"/>
<dbReference type="RefSeq" id="WP_294168392.1">
    <property type="nucleotide sequence ID" value="NZ_CADCWA010000053.1"/>
</dbReference>
<evidence type="ECO:0008006" key="2">
    <source>
        <dbReference type="Google" id="ProtNLM"/>
    </source>
</evidence>
<dbReference type="AlphaFoldDB" id="A0A6J4SX38"/>